<dbReference type="Gene3D" id="3.40.190.10">
    <property type="entry name" value="Periplasmic binding protein-like II"/>
    <property type="match status" value="2"/>
</dbReference>
<evidence type="ECO:0000313" key="2">
    <source>
        <dbReference type="EMBL" id="GHD41437.1"/>
    </source>
</evidence>
<organism evidence="2 3">
    <name type="scientific">Thalassobaculum fulvum</name>
    <dbReference type="NCBI Taxonomy" id="1633335"/>
    <lineage>
        <taxon>Bacteria</taxon>
        <taxon>Pseudomonadati</taxon>
        <taxon>Pseudomonadota</taxon>
        <taxon>Alphaproteobacteria</taxon>
        <taxon>Rhodospirillales</taxon>
        <taxon>Thalassobaculaceae</taxon>
        <taxon>Thalassobaculum</taxon>
    </lineage>
</organism>
<feature type="chain" id="PRO_5037802680" description="TAXI family TRAP transporter solute-binding subunit" evidence="1">
    <location>
        <begin position="31"/>
        <end position="346"/>
    </location>
</feature>
<accession>A0A919CP79</accession>
<keyword evidence="3" id="KW-1185">Reference proteome</keyword>
<dbReference type="EMBL" id="BMZS01000001">
    <property type="protein sequence ID" value="GHD41437.1"/>
    <property type="molecule type" value="Genomic_DNA"/>
</dbReference>
<dbReference type="CDD" id="cd13520">
    <property type="entry name" value="PBP2_TAXI_TRAP"/>
    <property type="match status" value="1"/>
</dbReference>
<name>A0A919CP79_9PROT</name>
<reference evidence="2" key="1">
    <citation type="journal article" date="2014" name="Int. J. Syst. Evol. Microbiol.">
        <title>Complete genome sequence of Corynebacterium casei LMG S-19264T (=DSM 44701T), isolated from a smear-ripened cheese.</title>
        <authorList>
            <consortium name="US DOE Joint Genome Institute (JGI-PGF)"/>
            <person name="Walter F."/>
            <person name="Albersmeier A."/>
            <person name="Kalinowski J."/>
            <person name="Ruckert C."/>
        </authorList>
    </citation>
    <scope>NUCLEOTIDE SEQUENCE</scope>
    <source>
        <strain evidence="2">KCTC 42651</strain>
    </source>
</reference>
<dbReference type="NCBIfam" id="TIGR02122">
    <property type="entry name" value="TRAP_TAXI"/>
    <property type="match status" value="1"/>
</dbReference>
<feature type="signal peptide" evidence="1">
    <location>
        <begin position="1"/>
        <end position="30"/>
    </location>
</feature>
<dbReference type="RefSeq" id="WP_189987399.1">
    <property type="nucleotide sequence ID" value="NZ_BMZS01000001.1"/>
</dbReference>
<dbReference type="PANTHER" id="PTHR42941">
    <property type="entry name" value="SLL1037 PROTEIN"/>
    <property type="match status" value="1"/>
</dbReference>
<evidence type="ECO:0000256" key="1">
    <source>
        <dbReference type="SAM" id="SignalP"/>
    </source>
</evidence>
<dbReference type="SUPFAM" id="SSF53850">
    <property type="entry name" value="Periplasmic binding protein-like II"/>
    <property type="match status" value="1"/>
</dbReference>
<dbReference type="AlphaFoldDB" id="A0A919CP79"/>
<dbReference type="PANTHER" id="PTHR42941:SF1">
    <property type="entry name" value="SLL1037 PROTEIN"/>
    <property type="match status" value="1"/>
</dbReference>
<proteinExistence type="predicted"/>
<reference evidence="2" key="2">
    <citation type="submission" date="2020-09" db="EMBL/GenBank/DDBJ databases">
        <authorList>
            <person name="Sun Q."/>
            <person name="Kim S."/>
        </authorList>
    </citation>
    <scope>NUCLEOTIDE SEQUENCE</scope>
    <source>
        <strain evidence="2">KCTC 42651</strain>
    </source>
</reference>
<gene>
    <name evidence="2" type="ORF">GCM10017083_05880</name>
</gene>
<dbReference type="InterPro" id="IPR011852">
    <property type="entry name" value="TRAP_TAXI"/>
</dbReference>
<dbReference type="Proteomes" id="UP000630353">
    <property type="component" value="Unassembled WGS sequence"/>
</dbReference>
<keyword evidence="1" id="KW-0732">Signal</keyword>
<evidence type="ECO:0008006" key="4">
    <source>
        <dbReference type="Google" id="ProtNLM"/>
    </source>
</evidence>
<sequence length="346" mass="35473">MGALGRLGRMLALGGALGGAVAASAGAASAQETELTFFRIATGGVNGTYYPIGAIIGNAISNPAGSRPCGQGGSCGVPNLIAAAVSSHGSVANVEAIQNGGIESGFAQADVVHDAYYGSRTFAGRPPMDKLRVIANLYAERMQIVVRRGAGVTGVGDLAGKRVSLDEPGSGTLLMARMVLEAYGVAETDVVAEYLKPGPAASLIQRDELDAFVLVAGVPTNVVADLAAPGIVDLLPIEGPPVEAILAKHPFLSRSPIPADTYWPGAPEIPSIGVGAQWVVSADAPEEQVYAICRALWNDATRVLLDGGHPAGRQIRLENALDGVDVPLHPGAARCYRELGLEIAAQ</sequence>
<protein>
    <recommendedName>
        <fullName evidence="4">TAXI family TRAP transporter solute-binding subunit</fullName>
    </recommendedName>
</protein>
<evidence type="ECO:0000313" key="3">
    <source>
        <dbReference type="Proteomes" id="UP000630353"/>
    </source>
</evidence>
<dbReference type="Pfam" id="PF16868">
    <property type="entry name" value="NMT1_3"/>
    <property type="match status" value="1"/>
</dbReference>
<comment type="caution">
    <text evidence="2">The sequence shown here is derived from an EMBL/GenBank/DDBJ whole genome shotgun (WGS) entry which is preliminary data.</text>
</comment>